<evidence type="ECO:0000313" key="3">
    <source>
        <dbReference type="Proteomes" id="UP000308196"/>
    </source>
</evidence>
<dbReference type="STRING" id="1123265.GCA_000686625_04930"/>
<name>A0A4U9U5P5_9SPHI</name>
<dbReference type="EMBL" id="LR590484">
    <property type="protein sequence ID" value="VTR28295.1"/>
    <property type="molecule type" value="Genomic_DNA"/>
</dbReference>
<dbReference type="Proteomes" id="UP000308196">
    <property type="component" value="Chromosome"/>
</dbReference>
<evidence type="ECO:0000256" key="1">
    <source>
        <dbReference type="SAM" id="Phobius"/>
    </source>
</evidence>
<protein>
    <submittedName>
        <fullName evidence="2">Uncharacterized protein</fullName>
    </submittedName>
</protein>
<sequence length="74" mass="8842">MILYMSYRLKYFINAPKINITTTAASNKWYDLSHVGNEGGSFLCFHFTFFIFICMFDFRYAKRNAMCEYFCLTN</sequence>
<keyword evidence="1" id="KW-0472">Membrane</keyword>
<organism evidence="2 3">
    <name type="scientific">Sphingobacterium thalpophilum</name>
    <dbReference type="NCBI Taxonomy" id="259"/>
    <lineage>
        <taxon>Bacteria</taxon>
        <taxon>Pseudomonadati</taxon>
        <taxon>Bacteroidota</taxon>
        <taxon>Sphingobacteriia</taxon>
        <taxon>Sphingobacteriales</taxon>
        <taxon>Sphingobacteriaceae</taxon>
        <taxon>Sphingobacterium</taxon>
    </lineage>
</organism>
<proteinExistence type="predicted"/>
<dbReference type="KEGG" id="stha:NCTC11429_00168"/>
<dbReference type="AlphaFoldDB" id="A0A4U9U5P5"/>
<gene>
    <name evidence="2" type="ORF">NCTC11429_00168</name>
</gene>
<feature type="transmembrane region" description="Helical" evidence="1">
    <location>
        <begin position="39"/>
        <end position="58"/>
    </location>
</feature>
<accession>A0A4U9U5P5</accession>
<keyword evidence="1" id="KW-0812">Transmembrane</keyword>
<evidence type="ECO:0000313" key="2">
    <source>
        <dbReference type="EMBL" id="VTR28295.1"/>
    </source>
</evidence>
<keyword evidence="1" id="KW-1133">Transmembrane helix</keyword>
<reference evidence="2 3" key="1">
    <citation type="submission" date="2019-05" db="EMBL/GenBank/DDBJ databases">
        <authorList>
            <consortium name="Pathogen Informatics"/>
        </authorList>
    </citation>
    <scope>NUCLEOTIDE SEQUENCE [LARGE SCALE GENOMIC DNA]</scope>
    <source>
        <strain evidence="2 3">NCTC11429</strain>
    </source>
</reference>